<feature type="transmembrane region" description="Helical" evidence="1">
    <location>
        <begin position="88"/>
        <end position="115"/>
    </location>
</feature>
<evidence type="ECO:0000256" key="1">
    <source>
        <dbReference type="SAM" id="Phobius"/>
    </source>
</evidence>
<dbReference type="STRING" id="1203190.GCA_000312345_00775"/>
<dbReference type="eggNOG" id="COG1668">
    <property type="taxonomic scope" value="Bacteria"/>
</dbReference>
<feature type="transmembrane region" description="Helical" evidence="1">
    <location>
        <begin position="208"/>
        <end position="229"/>
    </location>
</feature>
<protein>
    <submittedName>
        <fullName evidence="2">ABC-2 type transport system permease protein</fullName>
    </submittedName>
</protein>
<name>A0A1H1U5N9_9CORY</name>
<evidence type="ECO:0000313" key="3">
    <source>
        <dbReference type="Proteomes" id="UP000182237"/>
    </source>
</evidence>
<feature type="transmembrane region" description="Helical" evidence="1">
    <location>
        <begin position="43"/>
        <end position="68"/>
    </location>
</feature>
<dbReference type="EMBL" id="LT629765">
    <property type="protein sequence ID" value="SDS67915.1"/>
    <property type="molecule type" value="Genomic_DNA"/>
</dbReference>
<keyword evidence="1" id="KW-0812">Transmembrane</keyword>
<sequence length="235" mass="24929">MRAIALSELTQFFRNRLVAATAVLVPLFFAVVLIATRDNFGGSAVVAALVTVVVPAMGTYITATTTLASRRQTLFLKRLRSTAAGDAGIVAGILVPLVVINVVQLAVILAALALIDQMPANFVGLILCVVTIEALFLGLAVATSGFTNSPDHAQVTSLPVFIITVGVAMWIAFTGTEDLLMVKRLIPGGALTELVIASWNGIEPASMLALLLPTLAWVFVAFVVASQLFRWEPRR</sequence>
<dbReference type="AlphaFoldDB" id="A0A1H1U5N9"/>
<keyword evidence="1" id="KW-0472">Membrane</keyword>
<feature type="transmembrane region" description="Helical" evidence="1">
    <location>
        <begin position="17"/>
        <end position="36"/>
    </location>
</feature>
<organism evidence="2 3">
    <name type="scientific">Corynebacterium timonense</name>
    <dbReference type="NCBI Taxonomy" id="441500"/>
    <lineage>
        <taxon>Bacteria</taxon>
        <taxon>Bacillati</taxon>
        <taxon>Actinomycetota</taxon>
        <taxon>Actinomycetes</taxon>
        <taxon>Mycobacteriales</taxon>
        <taxon>Corynebacteriaceae</taxon>
        <taxon>Corynebacterium</taxon>
    </lineage>
</organism>
<gene>
    <name evidence="2" type="ORF">SAMN04488539_2155</name>
</gene>
<accession>A0A1H1U5N9</accession>
<dbReference type="Proteomes" id="UP000182237">
    <property type="component" value="Chromosome I"/>
</dbReference>
<dbReference type="RefSeq" id="WP_019193623.1">
    <property type="nucleotide sequence ID" value="NZ_LT629765.1"/>
</dbReference>
<reference evidence="2 3" key="1">
    <citation type="submission" date="2016-10" db="EMBL/GenBank/DDBJ databases">
        <authorList>
            <person name="de Groot N.N."/>
        </authorList>
    </citation>
    <scope>NUCLEOTIDE SEQUENCE [LARGE SCALE GENOMIC DNA]</scope>
    <source>
        <strain evidence="2 3">DSM 45434</strain>
    </source>
</reference>
<keyword evidence="3" id="KW-1185">Reference proteome</keyword>
<feature type="transmembrane region" description="Helical" evidence="1">
    <location>
        <begin position="122"/>
        <end position="143"/>
    </location>
</feature>
<feature type="transmembrane region" description="Helical" evidence="1">
    <location>
        <begin position="155"/>
        <end position="173"/>
    </location>
</feature>
<dbReference type="OrthoDB" id="3399482at2"/>
<proteinExistence type="predicted"/>
<evidence type="ECO:0000313" key="2">
    <source>
        <dbReference type="EMBL" id="SDS67915.1"/>
    </source>
</evidence>
<keyword evidence="1" id="KW-1133">Transmembrane helix</keyword>